<evidence type="ECO:0000313" key="2">
    <source>
        <dbReference type="EMBL" id="SUB79971.1"/>
    </source>
</evidence>
<name>A0AAQ1UIG7_9BACT</name>
<evidence type="ECO:0000313" key="3">
    <source>
        <dbReference type="Proteomes" id="UP000255283"/>
    </source>
</evidence>
<accession>A0AAQ1UIG7</accession>
<keyword evidence="1" id="KW-0472">Membrane</keyword>
<sequence length="479" mass="54405">MKNPLKIFHIRREERWPALAVLLYVATLNALVVGKYFDKFTQLSDNYHKLFVDNFAISGFDPLTYAIVSHWDTEYNVYRHPLLAFFMYIPNQINQGLMMFTGMNCAQLVVAVLLVACSFYAFVLLFRIFREVIELPRGDAALLAGLTFTFGYVMVSVCVPDHFALSMFMLVLTLYVAGRKMKSGQPLTVWQTVGLFVLTAGISLNNGVKVLLANLFVNGRRFWRPANLLLAVVLPSALLWGVARLEWQVFEYPKAHARQVARAEKAEQNRLRVYAQFKDTTSLTDSTAVAAAVKKILKRQAYEKYVSDHKKPWNQHAGKPMAKGEFSQWTDISTPRWGTLVENWFGESVQLHQDHLLEDTLRSRPVVVAYRSAVNYVVEALLVVLFAAGVWAGRRNRFLWLVMSFFAFDVFIHIVLGFGINEVYIMGAHWLFVMPLAIGFLMKRMGGMARLGLRVVVAAVALWLLAYNGCLFAEYLLGA</sequence>
<evidence type="ECO:0000256" key="1">
    <source>
        <dbReference type="SAM" id="Phobius"/>
    </source>
</evidence>
<keyword evidence="1" id="KW-1133">Transmembrane helix</keyword>
<dbReference type="EMBL" id="UGTJ01000001">
    <property type="protein sequence ID" value="SUB79971.1"/>
    <property type="molecule type" value="Genomic_DNA"/>
</dbReference>
<feature type="transmembrane region" description="Helical" evidence="1">
    <location>
        <begin position="398"/>
        <end position="418"/>
    </location>
</feature>
<feature type="transmembrane region" description="Helical" evidence="1">
    <location>
        <begin position="373"/>
        <end position="391"/>
    </location>
</feature>
<feature type="transmembrane region" description="Helical" evidence="1">
    <location>
        <begin position="108"/>
        <end position="129"/>
    </location>
</feature>
<dbReference type="InterPro" id="IPR045726">
    <property type="entry name" value="DUF6080"/>
</dbReference>
<proteinExistence type="predicted"/>
<reference evidence="2 3" key="1">
    <citation type="submission" date="2018-06" db="EMBL/GenBank/DDBJ databases">
        <authorList>
            <consortium name="Pathogen Informatics"/>
            <person name="Doyle S."/>
        </authorList>
    </citation>
    <scope>NUCLEOTIDE SEQUENCE [LARGE SCALE GENOMIC DNA]</scope>
    <source>
        <strain evidence="2 3">NCTC13063</strain>
    </source>
</reference>
<feature type="transmembrane region" description="Helical" evidence="1">
    <location>
        <begin position="424"/>
        <end position="441"/>
    </location>
</feature>
<feature type="transmembrane region" description="Helical" evidence="1">
    <location>
        <begin position="453"/>
        <end position="477"/>
    </location>
</feature>
<feature type="transmembrane region" description="Helical" evidence="1">
    <location>
        <begin position="16"/>
        <end position="37"/>
    </location>
</feature>
<feature type="transmembrane region" description="Helical" evidence="1">
    <location>
        <begin position="150"/>
        <end position="177"/>
    </location>
</feature>
<keyword evidence="1" id="KW-0812">Transmembrane</keyword>
<organism evidence="2 3">
    <name type="scientific">Segatella buccae</name>
    <dbReference type="NCBI Taxonomy" id="28126"/>
    <lineage>
        <taxon>Bacteria</taxon>
        <taxon>Pseudomonadati</taxon>
        <taxon>Bacteroidota</taxon>
        <taxon>Bacteroidia</taxon>
        <taxon>Bacteroidales</taxon>
        <taxon>Prevotellaceae</taxon>
        <taxon>Segatella</taxon>
    </lineage>
</organism>
<feature type="transmembrane region" description="Helical" evidence="1">
    <location>
        <begin position="189"/>
        <end position="213"/>
    </location>
</feature>
<comment type="caution">
    <text evidence="2">The sequence shown here is derived from an EMBL/GenBank/DDBJ whole genome shotgun (WGS) entry which is preliminary data.</text>
</comment>
<dbReference type="RefSeq" id="WP_115153577.1">
    <property type="nucleotide sequence ID" value="NZ_DBFWLE010000009.1"/>
</dbReference>
<protein>
    <recommendedName>
        <fullName evidence="4">GtrA family protein</fullName>
    </recommendedName>
</protein>
<feature type="transmembrane region" description="Helical" evidence="1">
    <location>
        <begin position="225"/>
        <end position="243"/>
    </location>
</feature>
<dbReference type="Pfam" id="PF19558">
    <property type="entry name" value="DUF6080"/>
    <property type="match status" value="1"/>
</dbReference>
<evidence type="ECO:0008006" key="4">
    <source>
        <dbReference type="Google" id="ProtNLM"/>
    </source>
</evidence>
<gene>
    <name evidence="2" type="ORF">NCTC13063_01248</name>
</gene>
<dbReference type="Proteomes" id="UP000255283">
    <property type="component" value="Unassembled WGS sequence"/>
</dbReference>
<dbReference type="AlphaFoldDB" id="A0AAQ1UIG7"/>